<evidence type="ECO:0000256" key="9">
    <source>
        <dbReference type="SAM" id="MobiDB-lite"/>
    </source>
</evidence>
<protein>
    <recommendedName>
        <fullName evidence="3">methylated-DNA--[protein]-cysteine S-methyltransferase</fullName>
        <ecNumber evidence="3">2.1.1.63</ecNumber>
    </recommendedName>
</protein>
<dbReference type="Gene3D" id="1.10.10.10">
    <property type="entry name" value="Winged helix-like DNA-binding domain superfamily/Winged helix DNA-binding domain"/>
    <property type="match status" value="1"/>
</dbReference>
<organism evidence="11 12">
    <name type="scientific">Arthrobacter subterraneus</name>
    <dbReference type="NCBI Taxonomy" id="335973"/>
    <lineage>
        <taxon>Bacteria</taxon>
        <taxon>Bacillati</taxon>
        <taxon>Actinomycetota</taxon>
        <taxon>Actinomycetes</taxon>
        <taxon>Micrococcales</taxon>
        <taxon>Micrococcaceae</taxon>
        <taxon>Arthrobacter</taxon>
    </lineage>
</organism>
<dbReference type="EMBL" id="FNDT01000003">
    <property type="protein sequence ID" value="SDH79859.1"/>
    <property type="molecule type" value="Genomic_DNA"/>
</dbReference>
<keyword evidence="12" id="KW-1185">Reference proteome</keyword>
<evidence type="ECO:0000256" key="4">
    <source>
        <dbReference type="ARBA" id="ARBA00022603"/>
    </source>
</evidence>
<dbReference type="FunFam" id="1.10.10.10:FF:000214">
    <property type="entry name" value="Methylated-DNA--protein-cysteine methyltransferase"/>
    <property type="match status" value="1"/>
</dbReference>
<evidence type="ECO:0000259" key="10">
    <source>
        <dbReference type="Pfam" id="PF01035"/>
    </source>
</evidence>
<dbReference type="EC" id="2.1.1.63" evidence="3"/>
<dbReference type="InterPro" id="IPR036388">
    <property type="entry name" value="WH-like_DNA-bd_sf"/>
</dbReference>
<proteinExistence type="inferred from homology"/>
<dbReference type="GO" id="GO:0006281">
    <property type="term" value="P:DNA repair"/>
    <property type="evidence" value="ECO:0007669"/>
    <property type="project" value="UniProtKB-KW"/>
</dbReference>
<reference evidence="11 12" key="1">
    <citation type="submission" date="2016-10" db="EMBL/GenBank/DDBJ databases">
        <authorList>
            <person name="de Groot N.N."/>
        </authorList>
    </citation>
    <scope>NUCLEOTIDE SEQUENCE [LARGE SCALE GENOMIC DNA]</scope>
    <source>
        <strain evidence="11 12">NP_1H</strain>
    </source>
</reference>
<feature type="compositionally biased region" description="Low complexity" evidence="9">
    <location>
        <begin position="67"/>
        <end position="76"/>
    </location>
</feature>
<evidence type="ECO:0000256" key="3">
    <source>
        <dbReference type="ARBA" id="ARBA00011918"/>
    </source>
</evidence>
<keyword evidence="5 11" id="KW-0808">Transferase</keyword>
<dbReference type="InterPro" id="IPR036217">
    <property type="entry name" value="MethylDNA_cys_MeTrfase_DNAb"/>
</dbReference>
<dbReference type="SUPFAM" id="SSF46767">
    <property type="entry name" value="Methylated DNA-protein cysteine methyltransferase, C-terminal domain"/>
    <property type="match status" value="1"/>
</dbReference>
<evidence type="ECO:0000313" key="11">
    <source>
        <dbReference type="EMBL" id="SDH79859.1"/>
    </source>
</evidence>
<dbReference type="AlphaFoldDB" id="A0A1G8FD01"/>
<evidence type="ECO:0000256" key="7">
    <source>
        <dbReference type="ARBA" id="ARBA00023204"/>
    </source>
</evidence>
<dbReference type="GO" id="GO:0032259">
    <property type="term" value="P:methylation"/>
    <property type="evidence" value="ECO:0007669"/>
    <property type="project" value="UniProtKB-KW"/>
</dbReference>
<comment type="similarity">
    <text evidence="2">Belongs to the MGMT family.</text>
</comment>
<dbReference type="InterPro" id="IPR036631">
    <property type="entry name" value="MGMT_N_sf"/>
</dbReference>
<dbReference type="PANTHER" id="PTHR10815:SF5">
    <property type="entry name" value="METHYLATED-DNA--PROTEIN-CYSTEINE METHYLTRANSFERASE"/>
    <property type="match status" value="1"/>
</dbReference>
<comment type="catalytic activity">
    <reaction evidence="1">
        <text>a 4-O-methyl-thymidine in DNA + L-cysteinyl-[protein] = a thymidine in DNA + S-methyl-L-cysteinyl-[protein]</text>
        <dbReference type="Rhea" id="RHEA:53428"/>
        <dbReference type="Rhea" id="RHEA-COMP:10131"/>
        <dbReference type="Rhea" id="RHEA-COMP:10132"/>
        <dbReference type="Rhea" id="RHEA-COMP:13555"/>
        <dbReference type="Rhea" id="RHEA-COMP:13556"/>
        <dbReference type="ChEBI" id="CHEBI:29950"/>
        <dbReference type="ChEBI" id="CHEBI:82612"/>
        <dbReference type="ChEBI" id="CHEBI:137386"/>
        <dbReference type="ChEBI" id="CHEBI:137387"/>
        <dbReference type="EC" id="2.1.1.63"/>
    </reaction>
</comment>
<dbReference type="CDD" id="cd06445">
    <property type="entry name" value="ATase"/>
    <property type="match status" value="1"/>
</dbReference>
<dbReference type="Gene3D" id="3.30.160.70">
    <property type="entry name" value="Methylated DNA-protein cysteine methyltransferase domain"/>
    <property type="match status" value="1"/>
</dbReference>
<feature type="domain" description="Methylated-DNA-[protein]-cysteine S-methyltransferase DNA binding" evidence="10">
    <location>
        <begin position="108"/>
        <end position="187"/>
    </location>
</feature>
<gene>
    <name evidence="11" type="ORF">SAMN04488693_10310</name>
</gene>
<name>A0A1G8FD01_9MICC</name>
<dbReference type="SUPFAM" id="SSF53155">
    <property type="entry name" value="Methylated DNA-protein cysteine methyltransferase domain"/>
    <property type="match status" value="1"/>
</dbReference>
<keyword evidence="4 11" id="KW-0489">Methyltransferase</keyword>
<accession>A0A1G8FD01</accession>
<evidence type="ECO:0000256" key="8">
    <source>
        <dbReference type="ARBA" id="ARBA00049348"/>
    </source>
</evidence>
<dbReference type="PANTHER" id="PTHR10815">
    <property type="entry name" value="METHYLATED-DNA--PROTEIN-CYSTEINE METHYLTRANSFERASE"/>
    <property type="match status" value="1"/>
</dbReference>
<keyword evidence="6" id="KW-0227">DNA damage</keyword>
<dbReference type="STRING" id="335973.SAMN04488693_10310"/>
<sequence length="213" mass="22110">MKGISTMNTFKIIDSPVGGLVLVARDQDLVGVYHEYHSPEPSPVILGLPADEELPNDQPPEVASNGSPATSDPDAASAVFQSTEEWLRGYFRGVMAPPLSYNLVGGTEFQRKVWAAVAEIPYGERRTYKEVAGALGNHAMGRAVGAAVRANPLSIVIPGHRVVGAGGAITGYAAGVAVKRSLLELESAVAEMAAQANGPAPSASPSPVQHTAS</sequence>
<keyword evidence="7" id="KW-0234">DNA repair</keyword>
<evidence type="ECO:0000256" key="6">
    <source>
        <dbReference type="ARBA" id="ARBA00022763"/>
    </source>
</evidence>
<dbReference type="InterPro" id="IPR014048">
    <property type="entry name" value="MethylDNA_cys_MeTrfase_DNA-bd"/>
</dbReference>
<feature type="region of interest" description="Disordered" evidence="9">
    <location>
        <begin position="44"/>
        <end position="76"/>
    </location>
</feature>
<dbReference type="Proteomes" id="UP000199258">
    <property type="component" value="Unassembled WGS sequence"/>
</dbReference>
<comment type="catalytic activity">
    <reaction evidence="8">
        <text>a 6-O-methyl-2'-deoxyguanosine in DNA + L-cysteinyl-[protein] = S-methyl-L-cysteinyl-[protein] + a 2'-deoxyguanosine in DNA</text>
        <dbReference type="Rhea" id="RHEA:24000"/>
        <dbReference type="Rhea" id="RHEA-COMP:10131"/>
        <dbReference type="Rhea" id="RHEA-COMP:10132"/>
        <dbReference type="Rhea" id="RHEA-COMP:11367"/>
        <dbReference type="Rhea" id="RHEA-COMP:11368"/>
        <dbReference type="ChEBI" id="CHEBI:29950"/>
        <dbReference type="ChEBI" id="CHEBI:82612"/>
        <dbReference type="ChEBI" id="CHEBI:85445"/>
        <dbReference type="ChEBI" id="CHEBI:85448"/>
        <dbReference type="EC" id="2.1.1.63"/>
    </reaction>
</comment>
<evidence type="ECO:0000313" key="12">
    <source>
        <dbReference type="Proteomes" id="UP000199258"/>
    </source>
</evidence>
<dbReference type="GO" id="GO:0003908">
    <property type="term" value="F:methylated-DNA-[protein]-cysteine S-methyltransferase activity"/>
    <property type="evidence" value="ECO:0007669"/>
    <property type="project" value="UniProtKB-EC"/>
</dbReference>
<evidence type="ECO:0000256" key="1">
    <source>
        <dbReference type="ARBA" id="ARBA00001286"/>
    </source>
</evidence>
<evidence type="ECO:0000256" key="5">
    <source>
        <dbReference type="ARBA" id="ARBA00022679"/>
    </source>
</evidence>
<dbReference type="Pfam" id="PF01035">
    <property type="entry name" value="DNA_binding_1"/>
    <property type="match status" value="1"/>
</dbReference>
<evidence type="ECO:0000256" key="2">
    <source>
        <dbReference type="ARBA" id="ARBA00008711"/>
    </source>
</evidence>
<dbReference type="NCBIfam" id="TIGR00589">
    <property type="entry name" value="ogt"/>
    <property type="match status" value="1"/>
</dbReference>